<reference evidence="2 3" key="1">
    <citation type="submission" date="2017-01" db="EMBL/GenBank/DDBJ databases">
        <authorList>
            <person name="Mah S.A."/>
            <person name="Swanson W.J."/>
            <person name="Moy G.W."/>
            <person name="Vacquier V.D."/>
        </authorList>
    </citation>
    <scope>NUCLEOTIDE SEQUENCE [LARGE SCALE GENOMIC DNA]</scope>
    <source>
        <strain evidence="2 3">GSMNP</strain>
    </source>
</reference>
<dbReference type="Proteomes" id="UP000187283">
    <property type="component" value="Unassembled WGS sequence"/>
</dbReference>
<proteinExistence type="predicted"/>
<evidence type="ECO:0000313" key="3">
    <source>
        <dbReference type="Proteomes" id="UP000187283"/>
    </source>
</evidence>
<dbReference type="OrthoDB" id="10452936at2759"/>
<keyword evidence="1" id="KW-0812">Transmembrane</keyword>
<keyword evidence="1" id="KW-1133">Transmembrane helix</keyword>
<keyword evidence="3" id="KW-1185">Reference proteome</keyword>
<evidence type="ECO:0000313" key="2">
    <source>
        <dbReference type="EMBL" id="OMJ19089.1"/>
    </source>
</evidence>
<accession>A0A1R1XWZ4</accession>
<organism evidence="2 3">
    <name type="scientific">Smittium culicis</name>
    <dbReference type="NCBI Taxonomy" id="133412"/>
    <lineage>
        <taxon>Eukaryota</taxon>
        <taxon>Fungi</taxon>
        <taxon>Fungi incertae sedis</taxon>
        <taxon>Zoopagomycota</taxon>
        <taxon>Kickxellomycotina</taxon>
        <taxon>Harpellomycetes</taxon>
        <taxon>Harpellales</taxon>
        <taxon>Legeriomycetaceae</taxon>
        <taxon>Smittium</taxon>
    </lineage>
</organism>
<protein>
    <submittedName>
        <fullName evidence="2">Uncharacterized protein</fullName>
    </submittedName>
</protein>
<keyword evidence="1" id="KW-0472">Membrane</keyword>
<name>A0A1R1XWZ4_9FUNG</name>
<feature type="transmembrane region" description="Helical" evidence="1">
    <location>
        <begin position="112"/>
        <end position="133"/>
    </location>
</feature>
<sequence length="142" mass="15896">MTQTQFGVHCLKANPIAFFADSSIHRSTVDDRPVISSFPVGYSDVNLTDRILRDKFFDRPGTPTHPCGHPGRQWYLDEVDHLWYERSRAVLVRVNAELMVSSSMIRSMAADFPTLATIRIALSISICMGFHLASVMPNVSSP</sequence>
<dbReference type="AlphaFoldDB" id="A0A1R1XWZ4"/>
<gene>
    <name evidence="2" type="ORF">AYI70_g4942</name>
</gene>
<comment type="caution">
    <text evidence="2">The sequence shown here is derived from an EMBL/GenBank/DDBJ whole genome shotgun (WGS) entry which is preliminary data.</text>
</comment>
<dbReference type="EMBL" id="LSSN01001582">
    <property type="protein sequence ID" value="OMJ19089.1"/>
    <property type="molecule type" value="Genomic_DNA"/>
</dbReference>
<evidence type="ECO:0000256" key="1">
    <source>
        <dbReference type="SAM" id="Phobius"/>
    </source>
</evidence>